<dbReference type="AlphaFoldDB" id="A0A2P2LLW6"/>
<evidence type="ECO:0000256" key="4">
    <source>
        <dbReference type="SAM" id="MobiDB-lite"/>
    </source>
</evidence>
<feature type="compositionally biased region" description="Basic and acidic residues" evidence="4">
    <location>
        <begin position="7"/>
        <end position="18"/>
    </location>
</feature>
<dbReference type="Gene3D" id="3.40.50.300">
    <property type="entry name" value="P-loop containing nucleotide triphosphate hydrolases"/>
    <property type="match status" value="1"/>
</dbReference>
<comment type="similarity">
    <text evidence="1 3">Belongs to the sulfotransferase 1 family.</text>
</comment>
<sequence>MASPNGNEHDSASKRNEECREDIDGSSYNSLEEILSTLPRETGWTSEYIYRYQGLWINPNFVPGTLKAQQQFRARSTDIFLVTTPKSSTTWLKALIFSIVNRTSLLPNSVLKSGSRIVYICREPKDVFVSMRFFTRKIKQNWGFPSLSLEEACDLFTRGVSAYGPYWDHVLGYYKASLESPPNNILFLKYEEMKENILVQVKKLAGFLGHSFSLRKEESGVVQEIVDLCSFENLQNLEVNRTGTQQYLAKNEWYFRKGEVGDWKNHLTPQMIECLDRVTEQKFAGSGLTFQRQDGDT</sequence>
<feature type="domain" description="Sulfotransferase" evidence="5">
    <location>
        <begin position="104"/>
        <end position="287"/>
    </location>
</feature>
<evidence type="ECO:0000256" key="2">
    <source>
        <dbReference type="ARBA" id="ARBA00022679"/>
    </source>
</evidence>
<accession>A0A2P2LLW6</accession>
<dbReference type="EMBL" id="GGEC01038481">
    <property type="protein sequence ID" value="MBX18965.1"/>
    <property type="molecule type" value="Transcribed_RNA"/>
</dbReference>
<organism evidence="6">
    <name type="scientific">Rhizophora mucronata</name>
    <name type="common">Asiatic mangrove</name>
    <dbReference type="NCBI Taxonomy" id="61149"/>
    <lineage>
        <taxon>Eukaryota</taxon>
        <taxon>Viridiplantae</taxon>
        <taxon>Streptophyta</taxon>
        <taxon>Embryophyta</taxon>
        <taxon>Tracheophyta</taxon>
        <taxon>Spermatophyta</taxon>
        <taxon>Magnoliopsida</taxon>
        <taxon>eudicotyledons</taxon>
        <taxon>Gunneridae</taxon>
        <taxon>Pentapetalae</taxon>
        <taxon>rosids</taxon>
        <taxon>fabids</taxon>
        <taxon>Malpighiales</taxon>
        <taxon>Rhizophoraceae</taxon>
        <taxon>Rhizophora</taxon>
    </lineage>
</organism>
<dbReference type="InterPro" id="IPR027417">
    <property type="entry name" value="P-loop_NTPase"/>
</dbReference>
<proteinExistence type="inferred from homology"/>
<reference evidence="6" key="1">
    <citation type="submission" date="2018-02" db="EMBL/GenBank/DDBJ databases">
        <title>Rhizophora mucronata_Transcriptome.</title>
        <authorList>
            <person name="Meera S.P."/>
            <person name="Sreeshan A."/>
            <person name="Augustine A."/>
        </authorList>
    </citation>
    <scope>NUCLEOTIDE SEQUENCE</scope>
    <source>
        <tissue evidence="6">Leaf</tissue>
    </source>
</reference>
<keyword evidence="2 3" id="KW-0808">Transferase</keyword>
<evidence type="ECO:0000256" key="3">
    <source>
        <dbReference type="RuleBase" id="RU361155"/>
    </source>
</evidence>
<name>A0A2P2LLW6_RHIMU</name>
<dbReference type="Pfam" id="PF00685">
    <property type="entry name" value="Sulfotransfer_1"/>
    <property type="match status" value="1"/>
</dbReference>
<dbReference type="PANTHER" id="PTHR11783">
    <property type="entry name" value="SULFOTRANSFERASE SULT"/>
    <property type="match status" value="1"/>
</dbReference>
<dbReference type="InterPro" id="IPR000863">
    <property type="entry name" value="Sulfotransferase_dom"/>
</dbReference>
<evidence type="ECO:0000256" key="1">
    <source>
        <dbReference type="ARBA" id="ARBA00005771"/>
    </source>
</evidence>
<dbReference type="GO" id="GO:0008146">
    <property type="term" value="F:sulfotransferase activity"/>
    <property type="evidence" value="ECO:0007669"/>
    <property type="project" value="InterPro"/>
</dbReference>
<protein>
    <recommendedName>
        <fullName evidence="3">Sulfotransferase</fullName>
        <ecNumber evidence="3">2.8.2.-</ecNumber>
    </recommendedName>
</protein>
<evidence type="ECO:0000259" key="5">
    <source>
        <dbReference type="Pfam" id="PF00685"/>
    </source>
</evidence>
<dbReference type="SUPFAM" id="SSF52540">
    <property type="entry name" value="P-loop containing nucleoside triphosphate hydrolases"/>
    <property type="match status" value="1"/>
</dbReference>
<dbReference type="EC" id="2.8.2.-" evidence="3"/>
<feature type="region of interest" description="Disordered" evidence="4">
    <location>
        <begin position="1"/>
        <end position="22"/>
    </location>
</feature>
<evidence type="ECO:0000313" key="6">
    <source>
        <dbReference type="EMBL" id="MBX18965.1"/>
    </source>
</evidence>